<name>A0A1R1PE59_ZANCU</name>
<proteinExistence type="predicted"/>
<protein>
    <submittedName>
        <fullName evidence="1">Uncharacterized protein</fullName>
    </submittedName>
</protein>
<evidence type="ECO:0000313" key="1">
    <source>
        <dbReference type="EMBL" id="OMH79209.1"/>
    </source>
</evidence>
<feature type="non-terminal residue" evidence="1">
    <location>
        <position position="10"/>
    </location>
</feature>
<sequence length="10" mass="1087">MTIQTPNVLA</sequence>
<comment type="caution">
    <text evidence="1">The sequence shown here is derived from an EMBL/GenBank/DDBJ whole genome shotgun (WGS) entry which is preliminary data.</text>
</comment>
<gene>
    <name evidence="1" type="ORF">AX774_g7384</name>
</gene>
<evidence type="ECO:0000313" key="2">
    <source>
        <dbReference type="Proteomes" id="UP000188320"/>
    </source>
</evidence>
<dbReference type="Proteomes" id="UP000188320">
    <property type="component" value="Unassembled WGS sequence"/>
</dbReference>
<accession>A0A1R1PE59</accession>
<reference evidence="2" key="1">
    <citation type="submission" date="2017-01" db="EMBL/GenBank/DDBJ databases">
        <authorList>
            <person name="Wang Y."/>
            <person name="White M."/>
            <person name="Kvist S."/>
            <person name="Moncalvo J.-M."/>
        </authorList>
    </citation>
    <scope>NUCLEOTIDE SEQUENCE [LARGE SCALE GENOMIC DNA]</scope>
    <source>
        <strain evidence="2">COL-18-3</strain>
    </source>
</reference>
<organism evidence="1 2">
    <name type="scientific">Zancudomyces culisetae</name>
    <name type="common">Gut fungus</name>
    <name type="synonym">Smittium culisetae</name>
    <dbReference type="NCBI Taxonomy" id="1213189"/>
    <lineage>
        <taxon>Eukaryota</taxon>
        <taxon>Fungi</taxon>
        <taxon>Fungi incertae sedis</taxon>
        <taxon>Zoopagomycota</taxon>
        <taxon>Kickxellomycotina</taxon>
        <taxon>Harpellomycetes</taxon>
        <taxon>Harpellales</taxon>
        <taxon>Legeriomycetaceae</taxon>
        <taxon>Zancudomyces</taxon>
    </lineage>
</organism>
<keyword evidence="2" id="KW-1185">Reference proteome</keyword>
<dbReference type="EMBL" id="LSSK01001635">
    <property type="protein sequence ID" value="OMH79209.1"/>
    <property type="molecule type" value="Genomic_DNA"/>
</dbReference>